<evidence type="ECO:0000256" key="1">
    <source>
        <dbReference type="ARBA" id="ARBA00023242"/>
    </source>
</evidence>
<dbReference type="CDD" id="cd00067">
    <property type="entry name" value="GAL4"/>
    <property type="match status" value="1"/>
</dbReference>
<evidence type="ECO:0000256" key="3">
    <source>
        <dbReference type="SAM" id="MobiDB-lite"/>
    </source>
</evidence>
<reference evidence="4" key="1">
    <citation type="journal article" date="2020" name="Stud. Mycol.">
        <title>101 Dothideomycetes genomes: a test case for predicting lifestyles and emergence of pathogens.</title>
        <authorList>
            <person name="Haridas S."/>
            <person name="Albert R."/>
            <person name="Binder M."/>
            <person name="Bloem J."/>
            <person name="Labutti K."/>
            <person name="Salamov A."/>
            <person name="Andreopoulos B."/>
            <person name="Baker S."/>
            <person name="Barry K."/>
            <person name="Bills G."/>
            <person name="Bluhm B."/>
            <person name="Cannon C."/>
            <person name="Castanera R."/>
            <person name="Culley D."/>
            <person name="Daum C."/>
            <person name="Ezra D."/>
            <person name="Gonzalez J."/>
            <person name="Henrissat B."/>
            <person name="Kuo A."/>
            <person name="Liang C."/>
            <person name="Lipzen A."/>
            <person name="Lutzoni F."/>
            <person name="Magnuson J."/>
            <person name="Mondo S."/>
            <person name="Nolan M."/>
            <person name="Ohm R."/>
            <person name="Pangilinan J."/>
            <person name="Park H.-J."/>
            <person name="Ramirez L."/>
            <person name="Alfaro M."/>
            <person name="Sun H."/>
            <person name="Tritt A."/>
            <person name="Yoshinaga Y."/>
            <person name="Zwiers L.-H."/>
            <person name="Turgeon B."/>
            <person name="Goodwin S."/>
            <person name="Spatafora J."/>
            <person name="Crous P."/>
            <person name="Grigoriev I."/>
        </authorList>
    </citation>
    <scope>NUCLEOTIDE SEQUENCE</scope>
    <source>
        <strain evidence="4">CBS 473.64</strain>
    </source>
</reference>
<protein>
    <submittedName>
        <fullName evidence="4">Uncharacterized protein</fullName>
    </submittedName>
</protein>
<sequence>MASNAPIRPTTVTTSSLPHHALQLIEWIEIDKMSQVASFPMFNQTFPAEAFPHRQGMGVRLKSWMSVYHAELQRDQEQGQARTVVPELPAAPTAETPVGPQDGFTEVTKQPNPLAVIPSRAESASDASLSLSPPPDELPSMTHARIACEGCRKRKKRCTHPVNLGRNQHNQDNGGAQAAGHVNHQTQAAGPVNRQTQATEYAPGHQGQAADPAIVQEVSRPAAGHQSASGAHVPLTNEAHPHPGRQNSVNFTPGPDFTDELKAELEEYKCPILNKEYEWKKANAEGDRERADELEEELEALEGQAKAVHRVGYLQWRETTWWVRRNEKQEQWEYGEQEEWDD</sequence>
<proteinExistence type="predicted"/>
<dbReference type="GO" id="GO:0000981">
    <property type="term" value="F:DNA-binding transcription factor activity, RNA polymerase II-specific"/>
    <property type="evidence" value="ECO:0007669"/>
    <property type="project" value="InterPro"/>
</dbReference>
<feature type="region of interest" description="Disordered" evidence="3">
    <location>
        <begin position="219"/>
        <end position="251"/>
    </location>
</feature>
<feature type="coiled-coil region" evidence="2">
    <location>
        <begin position="274"/>
        <end position="311"/>
    </location>
</feature>
<name>A0A6A6S3U4_9PLEO</name>
<dbReference type="InterPro" id="IPR001138">
    <property type="entry name" value="Zn2Cys6_DnaBD"/>
</dbReference>
<dbReference type="GO" id="GO:0008270">
    <property type="term" value="F:zinc ion binding"/>
    <property type="evidence" value="ECO:0007669"/>
    <property type="project" value="InterPro"/>
</dbReference>
<organism evidence="4 5">
    <name type="scientific">Massarina eburnea CBS 473.64</name>
    <dbReference type="NCBI Taxonomy" id="1395130"/>
    <lineage>
        <taxon>Eukaryota</taxon>
        <taxon>Fungi</taxon>
        <taxon>Dikarya</taxon>
        <taxon>Ascomycota</taxon>
        <taxon>Pezizomycotina</taxon>
        <taxon>Dothideomycetes</taxon>
        <taxon>Pleosporomycetidae</taxon>
        <taxon>Pleosporales</taxon>
        <taxon>Massarineae</taxon>
        <taxon>Massarinaceae</taxon>
        <taxon>Massarina</taxon>
    </lineage>
</organism>
<evidence type="ECO:0000313" key="5">
    <source>
        <dbReference type="Proteomes" id="UP000799753"/>
    </source>
</evidence>
<keyword evidence="2" id="KW-0175">Coiled coil</keyword>
<dbReference type="EMBL" id="MU006782">
    <property type="protein sequence ID" value="KAF2641791.1"/>
    <property type="molecule type" value="Genomic_DNA"/>
</dbReference>
<evidence type="ECO:0000313" key="4">
    <source>
        <dbReference type="EMBL" id="KAF2641791.1"/>
    </source>
</evidence>
<dbReference type="OrthoDB" id="10685048at2759"/>
<dbReference type="Proteomes" id="UP000799753">
    <property type="component" value="Unassembled WGS sequence"/>
</dbReference>
<dbReference type="AlphaFoldDB" id="A0A6A6S3U4"/>
<gene>
    <name evidence="4" type="ORF">P280DRAFT_506322</name>
</gene>
<keyword evidence="5" id="KW-1185">Reference proteome</keyword>
<accession>A0A6A6S3U4</accession>
<evidence type="ECO:0000256" key="2">
    <source>
        <dbReference type="SAM" id="Coils"/>
    </source>
</evidence>
<feature type="region of interest" description="Disordered" evidence="3">
    <location>
        <begin position="120"/>
        <end position="141"/>
    </location>
</feature>
<feature type="compositionally biased region" description="Low complexity" evidence="3">
    <location>
        <begin position="121"/>
        <end position="131"/>
    </location>
</feature>
<keyword evidence="1" id="KW-0539">Nucleus</keyword>